<keyword evidence="5" id="KW-0498">Mitosis</keyword>
<keyword evidence="7" id="KW-0131">Cell cycle</keyword>
<name>A0ABM0JRD9_APLCA</name>
<dbReference type="Proteomes" id="UP000694888">
    <property type="component" value="Unplaced"/>
</dbReference>
<protein>
    <submittedName>
        <fullName evidence="11">Integrator complex subunit 13</fullName>
    </submittedName>
</protein>
<feature type="compositionally biased region" description="Low complexity" evidence="9">
    <location>
        <begin position="671"/>
        <end position="696"/>
    </location>
</feature>
<evidence type="ECO:0000256" key="9">
    <source>
        <dbReference type="SAM" id="MobiDB-lite"/>
    </source>
</evidence>
<gene>
    <name evidence="11" type="primary">LOC101857341</name>
</gene>
<organism evidence="10 11">
    <name type="scientific">Aplysia californica</name>
    <name type="common">California sea hare</name>
    <dbReference type="NCBI Taxonomy" id="6500"/>
    <lineage>
        <taxon>Eukaryota</taxon>
        <taxon>Metazoa</taxon>
        <taxon>Spiralia</taxon>
        <taxon>Lophotrochozoa</taxon>
        <taxon>Mollusca</taxon>
        <taxon>Gastropoda</taxon>
        <taxon>Heterobranchia</taxon>
        <taxon>Euthyneura</taxon>
        <taxon>Tectipleura</taxon>
        <taxon>Aplysiida</taxon>
        <taxon>Aplysioidea</taxon>
        <taxon>Aplysiidae</taxon>
        <taxon>Aplysia</taxon>
    </lineage>
</organism>
<keyword evidence="3" id="KW-0963">Cytoplasm</keyword>
<evidence type="ECO:0000256" key="2">
    <source>
        <dbReference type="ARBA" id="ARBA00004496"/>
    </source>
</evidence>
<sequence>MTSFPVSHKTIFVLDHSSYFAQSCKQPIEYDVLRSKGSGVIPAAPIEKSLWTCNVEGLQEYLRVVFDIYPVDKQVRVISGSNVMNGWNDSDCVSAVLMKLALLGPPKAKEDPDYSLLHGLSCAIETLREPTLQQQAAIDQGESVKNRGRIVCLTALKNENHVQTIQEYVLETIQQYSKMSVSAELLPIDCCELVIVHSVPVDVELTLLNRAQVELNSVLSSEVVVTLSGRHLYNTLVALCCRHFDLTSTTVTGIPMKEEQNASSSANYDVELLHPAAAHDEIFKTEHAEGLVIQSKEGLPIETAPLKWCTPKSSVVELHNCSAAYRICPVDVNSRPSSCLTNFLLSGRAVMLEQPRKSGAKVISHMLAAHGGEIFIHSIPTSRSILEDPPSISEGCGGRVTDYRITAFGELMKENRLAPTSPALQERYGQVKGYTKALSQLERSSRFWPVVISDTILFNIVDEGISPLPTLIQQTTLSDQDVTECKKVILRVTAMESKNEPLPMPASGARGKGPKREEQYRQLWAEVESLVRAFADTSEQHAKVLDCVLDCKKPGDETVGSTRKSSGVKRDEVKAGALSEVEQTWQDLDRFQQMTEREKQEVLQGEKTFDPTPPKKLKSEDLLMRSGGQTLLSMWNNRLKTIQGKRTRDLDGRLDSDGRDGHKARLYIQLEENAGAGEEQTTGGTNQTAGTNSPRK</sequence>
<feature type="region of interest" description="Disordered" evidence="9">
    <location>
        <begin position="649"/>
        <end position="696"/>
    </location>
</feature>
<keyword evidence="4" id="KW-0132">Cell division</keyword>
<keyword evidence="6" id="KW-0539">Nucleus</keyword>
<dbReference type="GeneID" id="101857341"/>
<reference evidence="11" key="1">
    <citation type="submission" date="2025-08" db="UniProtKB">
        <authorList>
            <consortium name="RefSeq"/>
        </authorList>
    </citation>
    <scope>IDENTIFICATION</scope>
</reference>
<evidence type="ECO:0000256" key="5">
    <source>
        <dbReference type="ARBA" id="ARBA00022776"/>
    </source>
</evidence>
<feature type="compositionally biased region" description="Basic and acidic residues" evidence="9">
    <location>
        <begin position="649"/>
        <end position="663"/>
    </location>
</feature>
<evidence type="ECO:0000256" key="3">
    <source>
        <dbReference type="ARBA" id="ARBA00022490"/>
    </source>
</evidence>
<evidence type="ECO:0000256" key="7">
    <source>
        <dbReference type="ARBA" id="ARBA00023306"/>
    </source>
</evidence>
<dbReference type="PANTHER" id="PTHR12955:SF1">
    <property type="entry name" value="INTEGRATOR COMPLEX SUBUNIT 13"/>
    <property type="match status" value="1"/>
</dbReference>
<accession>A0ABM0JRD9</accession>
<evidence type="ECO:0000256" key="6">
    <source>
        <dbReference type="ARBA" id="ARBA00023242"/>
    </source>
</evidence>
<dbReference type="InterPro" id="IPR019355">
    <property type="entry name" value="Cell_cycle_regulator_Mat89Bb"/>
</dbReference>
<dbReference type="Pfam" id="PF10221">
    <property type="entry name" value="Mat89Bb"/>
    <property type="match status" value="1"/>
</dbReference>
<keyword evidence="10" id="KW-1185">Reference proteome</keyword>
<evidence type="ECO:0000313" key="11">
    <source>
        <dbReference type="RefSeq" id="XP_005099761.2"/>
    </source>
</evidence>
<comment type="subcellular location">
    <subcellularLocation>
        <location evidence="2">Cytoplasm</location>
    </subcellularLocation>
    <subcellularLocation>
        <location evidence="1">Nucleus</location>
    </subcellularLocation>
</comment>
<evidence type="ECO:0000313" key="10">
    <source>
        <dbReference type="Proteomes" id="UP000694888"/>
    </source>
</evidence>
<evidence type="ECO:0000256" key="8">
    <source>
        <dbReference type="ARBA" id="ARBA00061603"/>
    </source>
</evidence>
<evidence type="ECO:0000256" key="4">
    <source>
        <dbReference type="ARBA" id="ARBA00022618"/>
    </source>
</evidence>
<dbReference type="RefSeq" id="XP_005099761.2">
    <property type="nucleotide sequence ID" value="XM_005099704.3"/>
</dbReference>
<comment type="similarity">
    <text evidence="8">Belongs to the Integrator subunit 13 family.</text>
</comment>
<proteinExistence type="inferred from homology"/>
<dbReference type="PANTHER" id="PTHR12955">
    <property type="entry name" value="SARCOMA ANTIGEN NY-SAR-95-RELATED"/>
    <property type="match status" value="1"/>
</dbReference>
<evidence type="ECO:0000256" key="1">
    <source>
        <dbReference type="ARBA" id="ARBA00004123"/>
    </source>
</evidence>